<protein>
    <submittedName>
        <fullName evidence="1">Uncharacterized protein</fullName>
    </submittedName>
</protein>
<evidence type="ECO:0000313" key="1">
    <source>
        <dbReference type="EMBL" id="TYG63949.1"/>
    </source>
</evidence>
<organism evidence="1 2">
    <name type="scientific">Gossypium darwinii</name>
    <name type="common">Darwin's cotton</name>
    <name type="synonym">Gossypium barbadense var. darwinii</name>
    <dbReference type="NCBI Taxonomy" id="34276"/>
    <lineage>
        <taxon>Eukaryota</taxon>
        <taxon>Viridiplantae</taxon>
        <taxon>Streptophyta</taxon>
        <taxon>Embryophyta</taxon>
        <taxon>Tracheophyta</taxon>
        <taxon>Spermatophyta</taxon>
        <taxon>Magnoliopsida</taxon>
        <taxon>eudicotyledons</taxon>
        <taxon>Gunneridae</taxon>
        <taxon>Pentapetalae</taxon>
        <taxon>rosids</taxon>
        <taxon>malvids</taxon>
        <taxon>Malvales</taxon>
        <taxon>Malvaceae</taxon>
        <taxon>Malvoideae</taxon>
        <taxon>Gossypium</taxon>
    </lineage>
</organism>
<reference evidence="1 2" key="1">
    <citation type="submission" date="2019-06" db="EMBL/GenBank/DDBJ databases">
        <title>WGS assembly of Gossypium darwinii.</title>
        <authorList>
            <person name="Chen Z.J."/>
            <person name="Sreedasyam A."/>
            <person name="Ando A."/>
            <person name="Song Q."/>
            <person name="De L."/>
            <person name="Hulse-Kemp A."/>
            <person name="Ding M."/>
            <person name="Ye W."/>
            <person name="Kirkbride R."/>
            <person name="Jenkins J."/>
            <person name="Plott C."/>
            <person name="Lovell J."/>
            <person name="Lin Y.-M."/>
            <person name="Vaughn R."/>
            <person name="Liu B."/>
            <person name="Li W."/>
            <person name="Simpson S."/>
            <person name="Scheffler B."/>
            <person name="Saski C."/>
            <person name="Grover C."/>
            <person name="Hu G."/>
            <person name="Conover J."/>
            <person name="Carlson J."/>
            <person name="Shu S."/>
            <person name="Boston L."/>
            <person name="Williams M."/>
            <person name="Peterson D."/>
            <person name="Mcgee K."/>
            <person name="Jones D."/>
            <person name="Wendel J."/>
            <person name="Stelly D."/>
            <person name="Grimwood J."/>
            <person name="Schmutz J."/>
        </authorList>
    </citation>
    <scope>NUCLEOTIDE SEQUENCE [LARGE SCALE GENOMIC DNA]</scope>
    <source>
        <strain evidence="1">1808015.09</strain>
    </source>
</reference>
<dbReference type="Proteomes" id="UP000323506">
    <property type="component" value="Chromosome D06"/>
</dbReference>
<accession>A0A5D2C3T8</accession>
<keyword evidence="2" id="KW-1185">Reference proteome</keyword>
<gene>
    <name evidence="1" type="ORF">ES288_D06G069500v1</name>
</gene>
<evidence type="ECO:0000313" key="2">
    <source>
        <dbReference type="Proteomes" id="UP000323506"/>
    </source>
</evidence>
<proteinExistence type="predicted"/>
<name>A0A5D2C3T8_GOSDA</name>
<dbReference type="AlphaFoldDB" id="A0A5D2C3T8"/>
<sequence length="111" mass="12612">MNFKFLLKRPNPCDHLGSILSNFVMNQFVSGKPNSPDCNKWSVQPQNIPNTPETVTDNMPVCFNTDLASRENSCVPEPFSLQIMIARNLQFIIFTFGELQCPTKLCRNACR</sequence>
<dbReference type="EMBL" id="CM017706">
    <property type="protein sequence ID" value="TYG63949.1"/>
    <property type="molecule type" value="Genomic_DNA"/>
</dbReference>